<dbReference type="EMBL" id="MK249148">
    <property type="protein sequence ID" value="QCQ84680.1"/>
    <property type="molecule type" value="Genomic_DNA"/>
</dbReference>
<sequence length="111" mass="12425">MSLNAAFWINSPQKKGVVKMPFKTKPHLCNDGCYFPPKNVTFKPAENGVFVRSVSFKEQPLPPMENFSLDAMIKAGLPLEKVKTVIMEPSIGSDILLASMEQLEQLNKKEN</sequence>
<dbReference type="Proteomes" id="UP000322219">
    <property type="component" value="Segment"/>
</dbReference>
<evidence type="ECO:0000313" key="1">
    <source>
        <dbReference type="EMBL" id="QCQ84680.1"/>
    </source>
</evidence>
<proteinExistence type="predicted"/>
<accession>A0A4P8PPE1</accession>
<reference evidence="1" key="1">
    <citation type="submission" date="2018-12" db="EMBL/GenBank/DDBJ databases">
        <title>Singled stranded DNA viruses identified in blackflies (Austrosimulium ungulatum) sampled in New Zealand.</title>
        <authorList>
            <person name="Kraberger S."/>
            <person name="Fontenele R.S."/>
            <person name="Schmidlin K."/>
            <person name="Walters M."/>
            <person name="Varsani A."/>
        </authorList>
    </citation>
    <scope>NUCLEOTIDE SEQUENCE [LARGE SCALE GENOMIC DNA]</scope>
    <source>
        <strain evidence="1">044</strain>
    </source>
</reference>
<protein>
    <submittedName>
        <fullName evidence="1">Uncharacterized protein</fullName>
    </submittedName>
</protein>
<name>A0A4P8PPE1_9VIRU</name>
<organism evidence="1">
    <name type="scientific">Blackfly microvirus SF02</name>
    <dbReference type="NCBI Taxonomy" id="2576452"/>
    <lineage>
        <taxon>Viruses</taxon>
        <taxon>Monodnaviria</taxon>
        <taxon>Sangervirae</taxon>
        <taxon>Phixviricota</taxon>
        <taxon>Malgrandaviricetes</taxon>
        <taxon>Petitvirales</taxon>
        <taxon>Microviridae</taxon>
        <taxon>Microvirus</taxon>
    </lineage>
</organism>